<dbReference type="GO" id="GO:0006614">
    <property type="term" value="P:SRP-dependent cotranslational protein targeting to membrane"/>
    <property type="evidence" value="ECO:0007669"/>
    <property type="project" value="InterPro"/>
</dbReference>
<dbReference type="InterPro" id="IPR013822">
    <property type="entry name" value="Signal_recog_particl_SRP54_hlx"/>
</dbReference>
<evidence type="ECO:0000256" key="4">
    <source>
        <dbReference type="ARBA" id="ARBA00022801"/>
    </source>
</evidence>
<dbReference type="KEGG" id="clf:GJQ69_04795"/>
<protein>
    <recommendedName>
        <fullName evidence="9">Signal recognition particle receptor FtsY</fullName>
        <shortName evidence="9">SRP receptor</shortName>
        <ecNumber evidence="9">3.6.5.4</ecNumber>
    </recommendedName>
</protein>
<dbReference type="InterPro" id="IPR036225">
    <property type="entry name" value="SRP/SRP_N"/>
</dbReference>
<evidence type="ECO:0000256" key="2">
    <source>
        <dbReference type="ARBA" id="ARBA00022490"/>
    </source>
</evidence>
<accession>A0A859DUB5</accession>
<dbReference type="GO" id="GO:0005886">
    <property type="term" value="C:plasma membrane"/>
    <property type="evidence" value="ECO:0007669"/>
    <property type="project" value="UniProtKB-SubCell"/>
</dbReference>
<dbReference type="GO" id="GO:0005737">
    <property type="term" value="C:cytoplasm"/>
    <property type="evidence" value="ECO:0007669"/>
    <property type="project" value="UniProtKB-SubCell"/>
</dbReference>
<dbReference type="Proteomes" id="UP000501316">
    <property type="component" value="Chromosome"/>
</dbReference>
<feature type="binding site" evidence="9">
    <location>
        <begin position="253"/>
        <end position="256"/>
    </location>
    <ligand>
        <name>GTP</name>
        <dbReference type="ChEBI" id="CHEBI:37565"/>
    </ligand>
</feature>
<dbReference type="NCBIfam" id="TIGR00064">
    <property type="entry name" value="ftsY"/>
    <property type="match status" value="1"/>
</dbReference>
<dbReference type="AlphaFoldDB" id="A0A859DUB5"/>
<reference evidence="11 12" key="1">
    <citation type="submission" date="2019-11" db="EMBL/GenBank/DDBJ databases">
        <authorList>
            <person name="Ren C."/>
            <person name="Wang H."/>
            <person name="Xu Y."/>
        </authorList>
    </citation>
    <scope>NUCLEOTIDE SEQUENCE [LARGE SCALE GENOMIC DNA]</scope>
    <source>
        <strain evidence="11 12">LBM 19010</strain>
    </source>
</reference>
<name>A0A859DUB5_9FIRM</name>
<dbReference type="Gene3D" id="3.40.50.300">
    <property type="entry name" value="P-loop containing nucleotide triphosphate hydrolases"/>
    <property type="match status" value="1"/>
</dbReference>
<dbReference type="CDD" id="cd17874">
    <property type="entry name" value="FtsY"/>
    <property type="match status" value="1"/>
</dbReference>
<keyword evidence="7 9" id="KW-0675">Receptor</keyword>
<keyword evidence="2 9" id="KW-0963">Cytoplasm</keyword>
<feature type="binding site" evidence="9">
    <location>
        <begin position="107"/>
        <end position="114"/>
    </location>
    <ligand>
        <name>GTP</name>
        <dbReference type="ChEBI" id="CHEBI:37565"/>
    </ligand>
</feature>
<comment type="catalytic activity">
    <reaction evidence="8 9">
        <text>GTP + H2O = GDP + phosphate + H(+)</text>
        <dbReference type="Rhea" id="RHEA:19669"/>
        <dbReference type="ChEBI" id="CHEBI:15377"/>
        <dbReference type="ChEBI" id="CHEBI:15378"/>
        <dbReference type="ChEBI" id="CHEBI:37565"/>
        <dbReference type="ChEBI" id="CHEBI:43474"/>
        <dbReference type="ChEBI" id="CHEBI:58189"/>
        <dbReference type="EC" id="3.6.5.4"/>
    </reaction>
</comment>
<comment type="subcellular location">
    <subcellularLocation>
        <location evidence="9">Cell membrane</location>
        <topology evidence="9">Peripheral membrane protein</topology>
        <orientation evidence="9">Cytoplasmic side</orientation>
    </subcellularLocation>
    <subcellularLocation>
        <location evidence="9">Cytoplasm</location>
    </subcellularLocation>
</comment>
<dbReference type="SMART" id="SM00962">
    <property type="entry name" value="SRP54"/>
    <property type="match status" value="1"/>
</dbReference>
<keyword evidence="1 9" id="KW-1003">Cell membrane</keyword>
<dbReference type="GO" id="GO:0005525">
    <property type="term" value="F:GTP binding"/>
    <property type="evidence" value="ECO:0007669"/>
    <property type="project" value="UniProtKB-UniRule"/>
</dbReference>
<dbReference type="PANTHER" id="PTHR43134">
    <property type="entry name" value="SIGNAL RECOGNITION PARTICLE RECEPTOR SUBUNIT ALPHA"/>
    <property type="match status" value="1"/>
</dbReference>
<evidence type="ECO:0000259" key="10">
    <source>
        <dbReference type="PROSITE" id="PS00300"/>
    </source>
</evidence>
<dbReference type="SUPFAM" id="SSF52540">
    <property type="entry name" value="P-loop containing nucleoside triphosphate hydrolases"/>
    <property type="match status" value="1"/>
</dbReference>
<dbReference type="Pfam" id="PF00448">
    <property type="entry name" value="SRP54"/>
    <property type="match status" value="1"/>
</dbReference>
<comment type="subunit">
    <text evidence="9">Part of the signal recognition particle protein translocation system, which is composed of SRP and FtsY.</text>
</comment>
<evidence type="ECO:0000256" key="7">
    <source>
        <dbReference type="ARBA" id="ARBA00023170"/>
    </source>
</evidence>
<dbReference type="EC" id="3.6.5.4" evidence="9"/>
<dbReference type="InterPro" id="IPR003593">
    <property type="entry name" value="AAA+_ATPase"/>
</dbReference>
<evidence type="ECO:0000256" key="3">
    <source>
        <dbReference type="ARBA" id="ARBA00022741"/>
    </source>
</evidence>
<comment type="function">
    <text evidence="9">Involved in targeting and insertion of nascent membrane proteins into the cytoplasmic membrane. Acts as a receptor for the complex formed by the signal recognition particle (SRP) and the ribosome-nascent chain (RNC).</text>
</comment>
<dbReference type="GO" id="GO:0003924">
    <property type="term" value="F:GTPase activity"/>
    <property type="evidence" value="ECO:0007669"/>
    <property type="project" value="UniProtKB-UniRule"/>
</dbReference>
<evidence type="ECO:0000313" key="12">
    <source>
        <dbReference type="Proteomes" id="UP000501316"/>
    </source>
</evidence>
<feature type="domain" description="SRP54-type proteins GTP-binding" evidence="10">
    <location>
        <begin position="274"/>
        <end position="287"/>
    </location>
</feature>
<sequence>MGLFLKIKAGLKKTRRNMSDSLHRMLHSFTRIDEDLFEELEELLVMGDVGVSTAEHICDILRGKVKERGIKDPNAIFDLLRETVAEMLQGGEELHISTKPSVILVIGVNGVGKTTTIGKMAALLQKQGKKVILAAADTFRAAAIEQLQVWADRAGCDMVSQSEGSDPAAVVFDTISAAKSRGNDVIICDTAGRLHTKKNLMDELAKINRVIDRELPDADKEVLLVLDATTGQNGVNQAREFKNAAGITGIVLTKLDGTAKGGVVLAIKDALDIPVKFVGVGEQLDDLQPFDADDFARALFERDPAEMEELEKEER</sequence>
<organism evidence="11 12">
    <name type="scientific">Caproicibacterium lactatifermentans</name>
    <dbReference type="NCBI Taxonomy" id="2666138"/>
    <lineage>
        <taxon>Bacteria</taxon>
        <taxon>Bacillati</taxon>
        <taxon>Bacillota</taxon>
        <taxon>Clostridia</taxon>
        <taxon>Eubacteriales</taxon>
        <taxon>Oscillospiraceae</taxon>
        <taxon>Caproicibacterium</taxon>
    </lineage>
</organism>
<evidence type="ECO:0000256" key="9">
    <source>
        <dbReference type="HAMAP-Rule" id="MF_00920"/>
    </source>
</evidence>
<dbReference type="FunFam" id="3.40.50.300:FF:000053">
    <property type="entry name" value="Signal recognition particle receptor FtsY"/>
    <property type="match status" value="1"/>
</dbReference>
<dbReference type="PROSITE" id="PS00300">
    <property type="entry name" value="SRP54"/>
    <property type="match status" value="1"/>
</dbReference>
<comment type="similarity">
    <text evidence="9">Belongs to the GTP-binding SRP family. FtsY subfamily.</text>
</comment>
<dbReference type="SUPFAM" id="SSF47364">
    <property type="entry name" value="Domain of the SRP/SRP receptor G-proteins"/>
    <property type="match status" value="1"/>
</dbReference>
<gene>
    <name evidence="9 11" type="primary">ftsY</name>
    <name evidence="11" type="ORF">GJQ69_04795</name>
</gene>
<keyword evidence="5 9" id="KW-0342">GTP-binding</keyword>
<proteinExistence type="inferred from homology"/>
<dbReference type="FunFam" id="1.20.120.140:FF:000002">
    <property type="entry name" value="Signal recognition particle receptor FtsY"/>
    <property type="match status" value="1"/>
</dbReference>
<evidence type="ECO:0000256" key="6">
    <source>
        <dbReference type="ARBA" id="ARBA00023136"/>
    </source>
</evidence>
<evidence type="ECO:0000313" key="11">
    <source>
        <dbReference type="EMBL" id="QKN23853.1"/>
    </source>
</evidence>
<dbReference type="GO" id="GO:0005047">
    <property type="term" value="F:signal recognition particle binding"/>
    <property type="evidence" value="ECO:0007669"/>
    <property type="project" value="TreeGrafter"/>
</dbReference>
<dbReference type="InterPro" id="IPR027417">
    <property type="entry name" value="P-loop_NTPase"/>
</dbReference>
<keyword evidence="3 9" id="KW-0547">Nucleotide-binding</keyword>
<keyword evidence="6 9" id="KW-0472">Membrane</keyword>
<keyword evidence="4 9" id="KW-0378">Hydrolase</keyword>
<dbReference type="RefSeq" id="WP_174193110.1">
    <property type="nucleotide sequence ID" value="NZ_CP046051.1"/>
</dbReference>
<evidence type="ECO:0000256" key="1">
    <source>
        <dbReference type="ARBA" id="ARBA00022475"/>
    </source>
</evidence>
<dbReference type="SMART" id="SM00382">
    <property type="entry name" value="AAA"/>
    <property type="match status" value="1"/>
</dbReference>
<dbReference type="InterPro" id="IPR000897">
    <property type="entry name" value="SRP54_GTPase_dom"/>
</dbReference>
<dbReference type="SMART" id="SM00963">
    <property type="entry name" value="SRP54_N"/>
    <property type="match status" value="1"/>
</dbReference>
<evidence type="ECO:0000256" key="8">
    <source>
        <dbReference type="ARBA" id="ARBA00048027"/>
    </source>
</evidence>
<feature type="binding site" evidence="9">
    <location>
        <begin position="189"/>
        <end position="193"/>
    </location>
    <ligand>
        <name>GTP</name>
        <dbReference type="ChEBI" id="CHEBI:37565"/>
    </ligand>
</feature>
<dbReference type="Pfam" id="PF02881">
    <property type="entry name" value="SRP54_N"/>
    <property type="match status" value="1"/>
</dbReference>
<dbReference type="PANTHER" id="PTHR43134:SF1">
    <property type="entry name" value="SIGNAL RECOGNITION PARTICLE RECEPTOR SUBUNIT ALPHA"/>
    <property type="match status" value="1"/>
</dbReference>
<dbReference type="InterPro" id="IPR004390">
    <property type="entry name" value="SR_rcpt_FtsY"/>
</dbReference>
<dbReference type="InterPro" id="IPR042101">
    <property type="entry name" value="SRP54_N_sf"/>
</dbReference>
<evidence type="ECO:0000256" key="5">
    <source>
        <dbReference type="ARBA" id="ARBA00023134"/>
    </source>
</evidence>
<dbReference type="HAMAP" id="MF_00920">
    <property type="entry name" value="FtsY"/>
    <property type="match status" value="1"/>
</dbReference>
<dbReference type="Gene3D" id="1.20.120.140">
    <property type="entry name" value="Signal recognition particle SRP54, nucleotide-binding domain"/>
    <property type="match status" value="1"/>
</dbReference>
<dbReference type="EMBL" id="CP046051">
    <property type="protein sequence ID" value="QKN23853.1"/>
    <property type="molecule type" value="Genomic_DNA"/>
</dbReference>